<organism evidence="1 2">
    <name type="scientific">Catharanthus roseus</name>
    <name type="common">Madagascar periwinkle</name>
    <name type="synonym">Vinca rosea</name>
    <dbReference type="NCBI Taxonomy" id="4058"/>
    <lineage>
        <taxon>Eukaryota</taxon>
        <taxon>Viridiplantae</taxon>
        <taxon>Streptophyta</taxon>
        <taxon>Embryophyta</taxon>
        <taxon>Tracheophyta</taxon>
        <taxon>Spermatophyta</taxon>
        <taxon>Magnoliopsida</taxon>
        <taxon>eudicotyledons</taxon>
        <taxon>Gunneridae</taxon>
        <taxon>Pentapetalae</taxon>
        <taxon>asterids</taxon>
        <taxon>lamiids</taxon>
        <taxon>Gentianales</taxon>
        <taxon>Apocynaceae</taxon>
        <taxon>Rauvolfioideae</taxon>
        <taxon>Vinceae</taxon>
        <taxon>Catharanthinae</taxon>
        <taxon>Catharanthus</taxon>
    </lineage>
</organism>
<name>A0ACB9ZTX5_CATRO</name>
<keyword evidence="2" id="KW-1185">Reference proteome</keyword>
<proteinExistence type="predicted"/>
<protein>
    <submittedName>
        <fullName evidence="1">Uncharacterized protein</fullName>
    </submittedName>
</protein>
<comment type="caution">
    <text evidence="1">The sequence shown here is derived from an EMBL/GenBank/DDBJ whole genome shotgun (WGS) entry which is preliminary data.</text>
</comment>
<reference evidence="2" key="1">
    <citation type="journal article" date="2023" name="Nat. Plants">
        <title>Single-cell RNA sequencing provides a high-resolution roadmap for understanding the multicellular compartmentation of specialized metabolism.</title>
        <authorList>
            <person name="Sun S."/>
            <person name="Shen X."/>
            <person name="Li Y."/>
            <person name="Li Y."/>
            <person name="Wang S."/>
            <person name="Li R."/>
            <person name="Zhang H."/>
            <person name="Shen G."/>
            <person name="Guo B."/>
            <person name="Wei J."/>
            <person name="Xu J."/>
            <person name="St-Pierre B."/>
            <person name="Chen S."/>
            <person name="Sun C."/>
        </authorList>
    </citation>
    <scope>NUCLEOTIDE SEQUENCE [LARGE SCALE GENOMIC DNA]</scope>
</reference>
<accession>A0ACB9ZTX5</accession>
<evidence type="ECO:0000313" key="2">
    <source>
        <dbReference type="Proteomes" id="UP001060085"/>
    </source>
</evidence>
<sequence length="161" mass="19083">MVTRRNGQVPAARIDEALERFLKFQPPEFYGEAEQETKDALRVTFAAFRLHGMAKDWWLRASETRALKNHGPGLISKRNSKKNTYLDRFHWHPYHQWDSRQQLKPPQGRRWRIKQLHKGKQLLAQLEPPINILDKDCGNLEISRDPVVNKRREWRPANTNP</sequence>
<evidence type="ECO:0000313" key="1">
    <source>
        <dbReference type="EMBL" id="KAI5649870.1"/>
    </source>
</evidence>
<dbReference type="Proteomes" id="UP001060085">
    <property type="component" value="Linkage Group LG08"/>
</dbReference>
<gene>
    <name evidence="1" type="ORF">M9H77_35875</name>
</gene>
<dbReference type="EMBL" id="CM044708">
    <property type="protein sequence ID" value="KAI5649870.1"/>
    <property type="molecule type" value="Genomic_DNA"/>
</dbReference>